<reference evidence="2 3" key="1">
    <citation type="submission" date="2014-02" db="EMBL/GenBank/DDBJ databases">
        <authorList>
            <person name="Sears C."/>
            <person name="Carroll K."/>
            <person name="Sack B.R."/>
            <person name="Qadri F."/>
            <person name="Myers L.L."/>
            <person name="Chung G.-T."/>
            <person name="Escheverria P."/>
            <person name="Fraser C.M."/>
            <person name="Sadzewicz L."/>
            <person name="Shefchek K.A."/>
            <person name="Tallon L."/>
            <person name="Das S.P."/>
            <person name="Daugherty S."/>
            <person name="Mongodin E.F."/>
        </authorList>
    </citation>
    <scope>NUCLEOTIDE SEQUENCE [LARGE SCALE GENOMIC DNA]</scope>
    <source>
        <strain evidence="3">3988T(B)14</strain>
    </source>
</reference>
<accession>A0A015STD6</accession>
<protein>
    <submittedName>
        <fullName evidence="2">Phosphate-selective porin O and P family protein</fullName>
    </submittedName>
</protein>
<dbReference type="RefSeq" id="WP_022347728.1">
    <property type="nucleotide sequence ID" value="NZ_JGCY01000356.1"/>
</dbReference>
<dbReference type="InterPro" id="IPR023614">
    <property type="entry name" value="Porin_dom_sf"/>
</dbReference>
<sequence>MKNTFLLTFALILLAGSPLKAQEKEEAATLNKVVNTLKERITLAGYAQLGYTYDDAAKKMNTFDIKRIIFMAHGQITDRWTCDFMYDFYNGGMLLEVYTDYRILPGLKVRIGEFKVPYTIENELSPTTVELINCYSQSVCYLAGVSGSDVACGMTSGRDIGAMVHGGLLNDLLCYKLAIMNGQGLNIKDKNNQKDIIGNLMVNPLKWLSVGGSFIKGTGHAIADSEITGIRAGENYTKNRWSIGGIITTTPFSLRSEYLAGKDGGVKSDGFYATGCYRMLRNFDLVASYDYFNANKAVSRKQTNYIAGLQYWFYPKCRLQAQYTFCDRNKGKDSNLFQAQVQVRF</sequence>
<feature type="chain" id="PRO_5001476113" evidence="1">
    <location>
        <begin position="22"/>
        <end position="345"/>
    </location>
</feature>
<feature type="signal peptide" evidence="1">
    <location>
        <begin position="1"/>
        <end position="21"/>
    </location>
</feature>
<dbReference type="InterPro" id="IPR010870">
    <property type="entry name" value="Porin_O/P"/>
</dbReference>
<evidence type="ECO:0000256" key="1">
    <source>
        <dbReference type="SAM" id="SignalP"/>
    </source>
</evidence>
<keyword evidence="1" id="KW-0732">Signal</keyword>
<dbReference type="PATRIC" id="fig|1339315.3.peg.3376"/>
<organism evidence="2 3">
    <name type="scientific">Bacteroides fragilis str. 3988T(B)14</name>
    <dbReference type="NCBI Taxonomy" id="1339315"/>
    <lineage>
        <taxon>Bacteria</taxon>
        <taxon>Pseudomonadati</taxon>
        <taxon>Bacteroidota</taxon>
        <taxon>Bacteroidia</taxon>
        <taxon>Bacteroidales</taxon>
        <taxon>Bacteroidaceae</taxon>
        <taxon>Bacteroides</taxon>
    </lineage>
</organism>
<name>A0A015STD6_BACFG</name>
<dbReference type="Gene3D" id="2.40.160.10">
    <property type="entry name" value="Porin"/>
    <property type="match status" value="1"/>
</dbReference>
<evidence type="ECO:0000313" key="3">
    <source>
        <dbReference type="Proteomes" id="UP000020529"/>
    </source>
</evidence>
<dbReference type="EMBL" id="JGCY01000356">
    <property type="protein sequence ID" value="EXY73542.1"/>
    <property type="molecule type" value="Genomic_DNA"/>
</dbReference>
<proteinExistence type="predicted"/>
<evidence type="ECO:0000313" key="2">
    <source>
        <dbReference type="EMBL" id="EXY73542.1"/>
    </source>
</evidence>
<gene>
    <name evidence="2" type="ORF">M124_2689</name>
</gene>
<dbReference type="SUPFAM" id="SSF56935">
    <property type="entry name" value="Porins"/>
    <property type="match status" value="1"/>
</dbReference>
<dbReference type="Proteomes" id="UP000020529">
    <property type="component" value="Unassembled WGS sequence"/>
</dbReference>
<dbReference type="Pfam" id="PF07396">
    <property type="entry name" value="Porin_O_P"/>
    <property type="match status" value="1"/>
</dbReference>
<comment type="caution">
    <text evidence="2">The sequence shown here is derived from an EMBL/GenBank/DDBJ whole genome shotgun (WGS) entry which is preliminary data.</text>
</comment>
<dbReference type="AlphaFoldDB" id="A0A015STD6"/>